<feature type="chain" id="PRO_5037456129" description="Lipoprotein" evidence="1">
    <location>
        <begin position="26"/>
        <end position="67"/>
    </location>
</feature>
<keyword evidence="1" id="KW-0732">Signal</keyword>
<evidence type="ECO:0000256" key="1">
    <source>
        <dbReference type="SAM" id="SignalP"/>
    </source>
</evidence>
<feature type="signal peptide" evidence="1">
    <location>
        <begin position="1"/>
        <end position="25"/>
    </location>
</feature>
<accession>A0A916J7S0</accession>
<comment type="caution">
    <text evidence="2">The sequence shown here is derived from an EMBL/GenBank/DDBJ whole genome shotgun (WGS) entry which is preliminary data.</text>
</comment>
<proteinExistence type="predicted"/>
<dbReference type="Proteomes" id="UP000680038">
    <property type="component" value="Unassembled WGS sequence"/>
</dbReference>
<protein>
    <recommendedName>
        <fullName evidence="4">Lipoprotein</fullName>
    </recommendedName>
</protein>
<dbReference type="EMBL" id="CAJRAF010000001">
    <property type="protein sequence ID" value="CAG4988577.1"/>
    <property type="molecule type" value="Genomic_DNA"/>
</dbReference>
<evidence type="ECO:0008006" key="4">
    <source>
        <dbReference type="Google" id="ProtNLM"/>
    </source>
</evidence>
<gene>
    <name evidence="2" type="ORF">DYBT9275_00114</name>
</gene>
<dbReference type="AlphaFoldDB" id="A0A916J7S0"/>
<sequence length="67" mass="6874">MNLNYTQEMKKIFALAFVAGMVAFASCTSKPAEESADSTAVTVETPAVDSVAVDTVAADTAAADTVK</sequence>
<reference evidence="2" key="1">
    <citation type="submission" date="2021-04" db="EMBL/GenBank/DDBJ databases">
        <authorList>
            <person name="Rodrigo-Torres L."/>
            <person name="Arahal R. D."/>
            <person name="Lucena T."/>
        </authorList>
    </citation>
    <scope>NUCLEOTIDE SEQUENCE</scope>
    <source>
        <strain evidence="2">CECT 9275</strain>
    </source>
</reference>
<organism evidence="2 3">
    <name type="scientific">Dyadobacter helix</name>
    <dbReference type="NCBI Taxonomy" id="2822344"/>
    <lineage>
        <taxon>Bacteria</taxon>
        <taxon>Pseudomonadati</taxon>
        <taxon>Bacteroidota</taxon>
        <taxon>Cytophagia</taxon>
        <taxon>Cytophagales</taxon>
        <taxon>Spirosomataceae</taxon>
        <taxon>Dyadobacter</taxon>
    </lineage>
</organism>
<evidence type="ECO:0000313" key="3">
    <source>
        <dbReference type="Proteomes" id="UP000680038"/>
    </source>
</evidence>
<evidence type="ECO:0000313" key="2">
    <source>
        <dbReference type="EMBL" id="CAG4988577.1"/>
    </source>
</evidence>
<keyword evidence="3" id="KW-1185">Reference proteome</keyword>
<name>A0A916J7S0_9BACT</name>